<reference evidence="1 2" key="1">
    <citation type="journal article" date="2015" name="Genome Biol. Evol.">
        <title>The genome of winter moth (Operophtera brumata) provides a genomic perspective on sexual dimorphism and phenology.</title>
        <authorList>
            <person name="Derks M.F."/>
            <person name="Smit S."/>
            <person name="Salis L."/>
            <person name="Schijlen E."/>
            <person name="Bossers A."/>
            <person name="Mateman C."/>
            <person name="Pijl A.S."/>
            <person name="de Ridder D."/>
            <person name="Groenen M.A."/>
            <person name="Visser M.E."/>
            <person name="Megens H.J."/>
        </authorList>
    </citation>
    <scope>NUCLEOTIDE SEQUENCE [LARGE SCALE GENOMIC DNA]</scope>
    <source>
        <strain evidence="1">WM2013NL</strain>
        <tissue evidence="1">Head and thorax</tissue>
    </source>
</reference>
<evidence type="ECO:0000313" key="1">
    <source>
        <dbReference type="EMBL" id="KOB69837.1"/>
    </source>
</evidence>
<dbReference type="STRING" id="104452.A0A0L7L2Y8"/>
<organism evidence="1 2">
    <name type="scientific">Operophtera brumata</name>
    <name type="common">Winter moth</name>
    <name type="synonym">Phalaena brumata</name>
    <dbReference type="NCBI Taxonomy" id="104452"/>
    <lineage>
        <taxon>Eukaryota</taxon>
        <taxon>Metazoa</taxon>
        <taxon>Ecdysozoa</taxon>
        <taxon>Arthropoda</taxon>
        <taxon>Hexapoda</taxon>
        <taxon>Insecta</taxon>
        <taxon>Pterygota</taxon>
        <taxon>Neoptera</taxon>
        <taxon>Endopterygota</taxon>
        <taxon>Lepidoptera</taxon>
        <taxon>Glossata</taxon>
        <taxon>Ditrysia</taxon>
        <taxon>Geometroidea</taxon>
        <taxon>Geometridae</taxon>
        <taxon>Larentiinae</taxon>
        <taxon>Operophtera</taxon>
    </lineage>
</organism>
<dbReference type="EMBL" id="JTDY01003269">
    <property type="protein sequence ID" value="KOB69837.1"/>
    <property type="molecule type" value="Genomic_DNA"/>
</dbReference>
<accession>A0A0L7L2Y8</accession>
<sequence length="142" mass="15947">MPPVCIFNRSQKKRCRFTLRPVSQTVGDLLEQVHTDYSVIIDTYRRGLPVITVPLPSRPALAADERVRIAASDTVEALLESDFRLVINDTEYFVKSPPQITAALAADERVRIAASDTVEALLESDFRLVINDTEYFVKSPPQ</sequence>
<protein>
    <submittedName>
        <fullName evidence="1">Uncharacterized protein</fullName>
    </submittedName>
</protein>
<feature type="non-terminal residue" evidence="1">
    <location>
        <position position="142"/>
    </location>
</feature>
<name>A0A0L7L2Y8_OPEBR</name>
<dbReference type="Proteomes" id="UP000037510">
    <property type="component" value="Unassembled WGS sequence"/>
</dbReference>
<evidence type="ECO:0000313" key="2">
    <source>
        <dbReference type="Proteomes" id="UP000037510"/>
    </source>
</evidence>
<dbReference type="AlphaFoldDB" id="A0A0L7L2Y8"/>
<comment type="caution">
    <text evidence="1">The sequence shown here is derived from an EMBL/GenBank/DDBJ whole genome shotgun (WGS) entry which is preliminary data.</text>
</comment>
<keyword evidence="2" id="KW-1185">Reference proteome</keyword>
<gene>
    <name evidence="1" type="ORF">OBRU01_08659</name>
</gene>
<proteinExistence type="predicted"/>